<name>A0A6J4TS20_9SPHN</name>
<sequence length="50" mass="5012">MASAACAASVDDATSAVGLSALPAIRFCYGGATLAARLRMYQPGAVPRNP</sequence>
<protein>
    <submittedName>
        <fullName evidence="1">Uncharacterized protein</fullName>
    </submittedName>
</protein>
<gene>
    <name evidence="1" type="ORF">AVDCRST_MAG23-984</name>
</gene>
<proteinExistence type="predicted"/>
<dbReference type="AlphaFoldDB" id="A0A6J4TS20"/>
<dbReference type="EMBL" id="CADCWD010000039">
    <property type="protein sequence ID" value="CAA9530705.1"/>
    <property type="molecule type" value="Genomic_DNA"/>
</dbReference>
<reference evidence="1" key="1">
    <citation type="submission" date="2020-02" db="EMBL/GenBank/DDBJ databases">
        <authorList>
            <person name="Meier V. D."/>
        </authorList>
    </citation>
    <scope>NUCLEOTIDE SEQUENCE</scope>
    <source>
        <strain evidence="1">AVDCRST_MAG23</strain>
    </source>
</reference>
<organism evidence="1">
    <name type="scientific">uncultured Sphingosinicella sp</name>
    <dbReference type="NCBI Taxonomy" id="478748"/>
    <lineage>
        <taxon>Bacteria</taxon>
        <taxon>Pseudomonadati</taxon>
        <taxon>Pseudomonadota</taxon>
        <taxon>Alphaproteobacteria</taxon>
        <taxon>Sphingomonadales</taxon>
        <taxon>Sphingosinicellaceae</taxon>
        <taxon>Sphingosinicella</taxon>
        <taxon>environmental samples</taxon>
    </lineage>
</organism>
<accession>A0A6J4TS20</accession>
<evidence type="ECO:0000313" key="1">
    <source>
        <dbReference type="EMBL" id="CAA9530705.1"/>
    </source>
</evidence>